<keyword evidence="2" id="KW-0680">Restriction system</keyword>
<dbReference type="EMBL" id="JAAGVY010000045">
    <property type="protein sequence ID" value="NEN25227.1"/>
    <property type="molecule type" value="Genomic_DNA"/>
</dbReference>
<evidence type="ECO:0000256" key="1">
    <source>
        <dbReference type="ARBA" id="ARBA00010923"/>
    </source>
</evidence>
<organism evidence="6 7">
    <name type="scientific">Cryomorpha ignava</name>
    <dbReference type="NCBI Taxonomy" id="101383"/>
    <lineage>
        <taxon>Bacteria</taxon>
        <taxon>Pseudomonadati</taxon>
        <taxon>Bacteroidota</taxon>
        <taxon>Flavobacteriia</taxon>
        <taxon>Flavobacteriales</taxon>
        <taxon>Cryomorphaceae</taxon>
        <taxon>Cryomorpha</taxon>
    </lineage>
</organism>
<dbReference type="PANTHER" id="PTHR30408">
    <property type="entry name" value="TYPE-1 RESTRICTION ENZYME ECOKI SPECIFICITY PROTEIN"/>
    <property type="match status" value="1"/>
</dbReference>
<feature type="domain" description="Type I restriction modification DNA specificity" evidence="5">
    <location>
        <begin position="16"/>
        <end position="167"/>
    </location>
</feature>
<reference evidence="6 7" key="1">
    <citation type="submission" date="2020-02" db="EMBL/GenBank/DDBJ databases">
        <title>Out from the shadows clarifying the taxonomy of the family Cryomorphaceae and related taxa by utilizing the GTDB taxonomic framework.</title>
        <authorList>
            <person name="Bowman J.P."/>
        </authorList>
    </citation>
    <scope>NUCLEOTIDE SEQUENCE [LARGE SCALE GENOMIC DNA]</scope>
    <source>
        <strain evidence="6 7">QSSC 1-22</strain>
    </source>
</reference>
<dbReference type="InterPro" id="IPR052021">
    <property type="entry name" value="Type-I_RS_S_subunit"/>
</dbReference>
<gene>
    <name evidence="6" type="ORF">G3O08_17155</name>
</gene>
<dbReference type="InterPro" id="IPR000055">
    <property type="entry name" value="Restrct_endonuc_typeI_TRD"/>
</dbReference>
<evidence type="ECO:0000313" key="6">
    <source>
        <dbReference type="EMBL" id="NEN25227.1"/>
    </source>
</evidence>
<dbReference type="Gene3D" id="3.90.220.20">
    <property type="entry name" value="DNA methylase specificity domains"/>
    <property type="match status" value="2"/>
</dbReference>
<dbReference type="GO" id="GO:0009307">
    <property type="term" value="P:DNA restriction-modification system"/>
    <property type="evidence" value="ECO:0007669"/>
    <property type="project" value="UniProtKB-KW"/>
</dbReference>
<dbReference type="Pfam" id="PF01420">
    <property type="entry name" value="Methylase_S"/>
    <property type="match status" value="2"/>
</dbReference>
<feature type="domain" description="Type I restriction modification DNA specificity" evidence="5">
    <location>
        <begin position="201"/>
        <end position="383"/>
    </location>
</feature>
<dbReference type="GO" id="GO:0003677">
    <property type="term" value="F:DNA binding"/>
    <property type="evidence" value="ECO:0007669"/>
    <property type="project" value="UniProtKB-KW"/>
</dbReference>
<dbReference type="RefSeq" id="WP_163286685.1">
    <property type="nucleotide sequence ID" value="NZ_JAAGVY010000045.1"/>
</dbReference>
<keyword evidence="4" id="KW-0175">Coiled coil</keyword>
<proteinExistence type="inferred from homology"/>
<name>A0A7K3WU73_9FLAO</name>
<dbReference type="InterPro" id="IPR044946">
    <property type="entry name" value="Restrct_endonuc_typeI_TRD_sf"/>
</dbReference>
<dbReference type="AlphaFoldDB" id="A0A7K3WU73"/>
<feature type="coiled-coil region" evidence="4">
    <location>
        <begin position="160"/>
        <end position="187"/>
    </location>
</feature>
<evidence type="ECO:0000256" key="2">
    <source>
        <dbReference type="ARBA" id="ARBA00022747"/>
    </source>
</evidence>
<evidence type="ECO:0000256" key="3">
    <source>
        <dbReference type="ARBA" id="ARBA00023125"/>
    </source>
</evidence>
<feature type="coiled-coil region" evidence="4">
    <location>
        <begin position="371"/>
        <end position="398"/>
    </location>
</feature>
<dbReference type="PANTHER" id="PTHR30408:SF12">
    <property type="entry name" value="TYPE I RESTRICTION ENZYME MJAVIII SPECIFICITY SUBUNIT"/>
    <property type="match status" value="1"/>
</dbReference>
<comment type="caution">
    <text evidence="6">The sequence shown here is derived from an EMBL/GenBank/DDBJ whole genome shotgun (WGS) entry which is preliminary data.</text>
</comment>
<evidence type="ECO:0000259" key="5">
    <source>
        <dbReference type="Pfam" id="PF01420"/>
    </source>
</evidence>
<evidence type="ECO:0000256" key="4">
    <source>
        <dbReference type="SAM" id="Coils"/>
    </source>
</evidence>
<keyword evidence="7" id="KW-1185">Reference proteome</keyword>
<dbReference type="Proteomes" id="UP000486602">
    <property type="component" value="Unassembled WGS sequence"/>
</dbReference>
<sequence length="427" mass="48355">MNFDKHNYHIRQAQLPKGWERKRLEDCFKLKSGDGLTSKMMSEDGEYPVYGGNGIAGLHNEYNLSGSNVIIGRVGALCGNVRHMDAMIWLTDNAFKITDFKFDFDHSFLTYLLNFKNLREYARQAAQPVISNSSLKDVILEFPKSLPEQQRIVSILDKAFAAIDKAKANAEQNLKNAKELFESYLQGVFDPSTRSGQGQGDGWEEKTLGDNNLVEIIDGDRGKNYPTQKDFLDDGYCLFMNTKNVRPNGFSFDTTMFINQAKDKAMGKGKLKRNDVVMTTRGTIGNIGVYNDEVEFDNIRINSGMLIFRPNQLRIASNYLFEIFRSGLFKEQTKKHVSGAAQPQLPIKTLVNFTIPVPKSLKTQQTIVQKLDALNTETKKLEAIYQQKINDLEELKKSILQKAFAGELKVSELGWVGLKDDKIKMKT</sequence>
<keyword evidence="3" id="KW-0238">DNA-binding</keyword>
<accession>A0A7K3WU73</accession>
<protein>
    <recommendedName>
        <fullName evidence="5">Type I restriction modification DNA specificity domain-containing protein</fullName>
    </recommendedName>
</protein>
<evidence type="ECO:0000313" key="7">
    <source>
        <dbReference type="Proteomes" id="UP000486602"/>
    </source>
</evidence>
<dbReference type="SUPFAM" id="SSF116734">
    <property type="entry name" value="DNA methylase specificity domain"/>
    <property type="match status" value="2"/>
</dbReference>
<dbReference type="CDD" id="cd17266">
    <property type="entry name" value="RMtype1_S_Sau1132ORF3780P-TRD2-CR2_like"/>
    <property type="match status" value="1"/>
</dbReference>
<comment type="similarity">
    <text evidence="1">Belongs to the type-I restriction system S methylase family.</text>
</comment>